<dbReference type="PROSITE" id="PS50878">
    <property type="entry name" value="RT_POL"/>
    <property type="match status" value="1"/>
</dbReference>
<keyword evidence="3" id="KW-0540">Nuclease</keyword>
<proteinExistence type="predicted"/>
<feature type="domain" description="Reverse transcriptase" evidence="2">
    <location>
        <begin position="68"/>
        <end position="338"/>
    </location>
</feature>
<keyword evidence="3" id="KW-0378">Hydrolase</keyword>
<dbReference type="Pfam" id="PF00078">
    <property type="entry name" value="RVT_1"/>
    <property type="match status" value="1"/>
</dbReference>
<sequence length="342" mass="38260">MATNKDPNAQNVPPSSNNARHSTLRAEIIETVSFLKPGKSAGIDNITGEMVQAGGEATIDMLFLICNKILQTGVWPKPWTQSLVITLPKKGNLKLCQNYRTISLKSHPSKVMLKVILNRLKPGAEKIIAEEQAGFRPGRSTIEQICNVRVLMEKCLQHQQEPHHVFIDFKKAFDRVWHEALWSTMRKYNINSNLISVIENLYKKATSAVFCNNNIGDWFRTTLAVRQGCLLSPNPFNIFLERIMTDGLEDHYGTVSIGGRPIANLRFADDIYGLAGNECELASLVEQLDKASSNFGMEISAEKSKIMTNSKGSSKKEIKVNSQILESVTKFKYLGSIIFGER</sequence>
<evidence type="ECO:0000313" key="3">
    <source>
        <dbReference type="EMBL" id="GFN85433.1"/>
    </source>
</evidence>
<evidence type="ECO:0000313" key="4">
    <source>
        <dbReference type="Proteomes" id="UP000735302"/>
    </source>
</evidence>
<keyword evidence="4" id="KW-1185">Reference proteome</keyword>
<dbReference type="InterPro" id="IPR043502">
    <property type="entry name" value="DNA/RNA_pol_sf"/>
</dbReference>
<organism evidence="3 4">
    <name type="scientific">Plakobranchus ocellatus</name>
    <dbReference type="NCBI Taxonomy" id="259542"/>
    <lineage>
        <taxon>Eukaryota</taxon>
        <taxon>Metazoa</taxon>
        <taxon>Spiralia</taxon>
        <taxon>Lophotrochozoa</taxon>
        <taxon>Mollusca</taxon>
        <taxon>Gastropoda</taxon>
        <taxon>Heterobranchia</taxon>
        <taxon>Euthyneura</taxon>
        <taxon>Panpulmonata</taxon>
        <taxon>Sacoglossa</taxon>
        <taxon>Placobranchoidea</taxon>
        <taxon>Plakobranchidae</taxon>
        <taxon>Plakobranchus</taxon>
    </lineage>
</organism>
<protein>
    <submittedName>
        <fullName evidence="3">Endonuclease-reverse transcriptase</fullName>
    </submittedName>
</protein>
<feature type="region of interest" description="Disordered" evidence="1">
    <location>
        <begin position="1"/>
        <end position="21"/>
    </location>
</feature>
<dbReference type="InterPro" id="IPR000477">
    <property type="entry name" value="RT_dom"/>
</dbReference>
<dbReference type="EMBL" id="BLXT01001414">
    <property type="protein sequence ID" value="GFN85433.1"/>
    <property type="molecule type" value="Genomic_DNA"/>
</dbReference>
<keyword evidence="3" id="KW-0255">Endonuclease</keyword>
<dbReference type="SUPFAM" id="SSF56672">
    <property type="entry name" value="DNA/RNA polymerases"/>
    <property type="match status" value="1"/>
</dbReference>
<name>A0AAV3YU31_9GAST</name>
<evidence type="ECO:0000259" key="2">
    <source>
        <dbReference type="PROSITE" id="PS50878"/>
    </source>
</evidence>
<accession>A0AAV3YU31</accession>
<comment type="caution">
    <text evidence="3">The sequence shown here is derived from an EMBL/GenBank/DDBJ whole genome shotgun (WGS) entry which is preliminary data.</text>
</comment>
<dbReference type="GO" id="GO:0004519">
    <property type="term" value="F:endonuclease activity"/>
    <property type="evidence" value="ECO:0007669"/>
    <property type="project" value="UniProtKB-KW"/>
</dbReference>
<dbReference type="Proteomes" id="UP000735302">
    <property type="component" value="Unassembled WGS sequence"/>
</dbReference>
<evidence type="ECO:0000256" key="1">
    <source>
        <dbReference type="SAM" id="MobiDB-lite"/>
    </source>
</evidence>
<dbReference type="AlphaFoldDB" id="A0AAV3YU31"/>
<dbReference type="CDD" id="cd01650">
    <property type="entry name" value="RT_nLTR_like"/>
    <property type="match status" value="1"/>
</dbReference>
<dbReference type="PANTHER" id="PTHR47027">
    <property type="entry name" value="REVERSE TRANSCRIPTASE DOMAIN-CONTAINING PROTEIN"/>
    <property type="match status" value="1"/>
</dbReference>
<gene>
    <name evidence="3" type="ORF">PoB_001193900</name>
</gene>
<reference evidence="3 4" key="1">
    <citation type="journal article" date="2021" name="Elife">
        <title>Chloroplast acquisition without the gene transfer in kleptoplastic sea slugs, Plakobranchus ocellatus.</title>
        <authorList>
            <person name="Maeda T."/>
            <person name="Takahashi S."/>
            <person name="Yoshida T."/>
            <person name="Shimamura S."/>
            <person name="Takaki Y."/>
            <person name="Nagai Y."/>
            <person name="Toyoda A."/>
            <person name="Suzuki Y."/>
            <person name="Arimoto A."/>
            <person name="Ishii H."/>
            <person name="Satoh N."/>
            <person name="Nishiyama T."/>
            <person name="Hasebe M."/>
            <person name="Maruyama T."/>
            <person name="Minagawa J."/>
            <person name="Obokata J."/>
            <person name="Shigenobu S."/>
        </authorList>
    </citation>
    <scope>NUCLEOTIDE SEQUENCE [LARGE SCALE GENOMIC DNA]</scope>
</reference>
<dbReference type="PANTHER" id="PTHR47027:SF8">
    <property type="entry name" value="RIBONUCLEASE H"/>
    <property type="match status" value="1"/>
</dbReference>